<name>A0ABD2BM77_VESSQ</name>
<sequence>MPKINKKLEEQRRPKKFKLFQEEDTVYTAILRPFRVFQFILSTFLFFLTIYVVWIPGPPLATMTCLSLIIINGIYAFVMSLEIISQYSERSLRVTPFRSITILPDRHFDSTFVSFELRYNNRIINSFRYLLGKSKDIKILLSIWKNKCKMCQKSCQEKESFPAEIIASQTLSRELKKRDATTSISAIKLSLNDHPTPDHGLRKMAVGRRREYADRPTSVPSIATVKIAAIQTNPKQQTCKSELKEVLVQTMSRCEFCNQQLQTQGILTSSQLSAQCTPCSAIIQLIRGAVAMPCCPNCNCKPEQIEQKEHAGQIENTDQNENFSSRFQDENTDSKEQTMEKQIQTGENEVLTTEHEVQTIENPLQTVDNIRDHSKNNENRVLTNFTKMTKVTVHCTTPGTTMEVVSSTGSKENIVTTYIPPHGSPVILCNNEKSQNATHMAVCQQTENPMAMLYSKEENEVGQIREIESSKSISGSGSLELEKSNNENEKVKNPLQIKDDKETTDKKTDVKEVRTGQASSSRTPKSDTNDNPTNKGRKSKEQSTSSKPNKKVKKAVTTQKEKKDDNRTYSRFLPLEDVKLRDSKEVKNNEQEYIPTFCMPVIPHEIVEHPPYIRTRTISSVFQRNNRIDPIYTPECETYIATQIEEPFVQGEIDPSEELFTTPPITTMTNIAICTKCKKEKVVNITNRSEDISQKRFNSRNTNNASSKRLFYKNTMKYLLTVRNVANYNHK</sequence>
<keyword evidence="2" id="KW-0812">Transmembrane</keyword>
<gene>
    <name evidence="3" type="ORF">V1478_003574</name>
</gene>
<evidence type="ECO:0000256" key="2">
    <source>
        <dbReference type="SAM" id="Phobius"/>
    </source>
</evidence>
<evidence type="ECO:0000256" key="1">
    <source>
        <dbReference type="SAM" id="MobiDB-lite"/>
    </source>
</evidence>
<proteinExistence type="predicted"/>
<evidence type="ECO:0000313" key="4">
    <source>
        <dbReference type="Proteomes" id="UP001607302"/>
    </source>
</evidence>
<feature type="transmembrane region" description="Helical" evidence="2">
    <location>
        <begin position="60"/>
        <end position="84"/>
    </location>
</feature>
<dbReference type="AlphaFoldDB" id="A0ABD2BM77"/>
<comment type="caution">
    <text evidence="3">The sequence shown here is derived from an EMBL/GenBank/DDBJ whole genome shotgun (WGS) entry which is preliminary data.</text>
</comment>
<keyword evidence="4" id="KW-1185">Reference proteome</keyword>
<feature type="compositionally biased region" description="Basic and acidic residues" evidence="1">
    <location>
        <begin position="559"/>
        <end position="568"/>
    </location>
</feature>
<keyword evidence="2" id="KW-1133">Transmembrane helix</keyword>
<feature type="region of interest" description="Disordered" evidence="1">
    <location>
        <begin position="467"/>
        <end position="568"/>
    </location>
</feature>
<protein>
    <submittedName>
        <fullName evidence="3">Uncharacterized protein</fullName>
    </submittedName>
</protein>
<organism evidence="3 4">
    <name type="scientific">Vespula squamosa</name>
    <name type="common">Southern yellow jacket</name>
    <name type="synonym">Wasp</name>
    <dbReference type="NCBI Taxonomy" id="30214"/>
    <lineage>
        <taxon>Eukaryota</taxon>
        <taxon>Metazoa</taxon>
        <taxon>Ecdysozoa</taxon>
        <taxon>Arthropoda</taxon>
        <taxon>Hexapoda</taxon>
        <taxon>Insecta</taxon>
        <taxon>Pterygota</taxon>
        <taxon>Neoptera</taxon>
        <taxon>Endopterygota</taxon>
        <taxon>Hymenoptera</taxon>
        <taxon>Apocrita</taxon>
        <taxon>Aculeata</taxon>
        <taxon>Vespoidea</taxon>
        <taxon>Vespidae</taxon>
        <taxon>Vespinae</taxon>
        <taxon>Vespula</taxon>
    </lineage>
</organism>
<keyword evidence="2" id="KW-0472">Membrane</keyword>
<reference evidence="3 4" key="1">
    <citation type="journal article" date="2024" name="Ann. Entomol. Soc. Am.">
        <title>Genomic analyses of the southern and eastern yellowjacket wasps (Hymenoptera: Vespidae) reveal evolutionary signatures of social life.</title>
        <authorList>
            <person name="Catto M.A."/>
            <person name="Caine P.B."/>
            <person name="Orr S.E."/>
            <person name="Hunt B.G."/>
            <person name="Goodisman M.A.D."/>
        </authorList>
    </citation>
    <scope>NUCLEOTIDE SEQUENCE [LARGE SCALE GENOMIC DNA]</scope>
    <source>
        <strain evidence="3">233</strain>
        <tissue evidence="3">Head and thorax</tissue>
    </source>
</reference>
<feature type="compositionally biased region" description="Basic and acidic residues" evidence="1">
    <location>
        <begin position="480"/>
        <end position="514"/>
    </location>
</feature>
<dbReference type="Proteomes" id="UP001607302">
    <property type="component" value="Unassembled WGS sequence"/>
</dbReference>
<evidence type="ECO:0000313" key="3">
    <source>
        <dbReference type="EMBL" id="KAL2733876.1"/>
    </source>
</evidence>
<feature type="transmembrane region" description="Helical" evidence="2">
    <location>
        <begin position="36"/>
        <end position="54"/>
    </location>
</feature>
<accession>A0ABD2BM77</accession>
<feature type="compositionally biased region" description="Low complexity" evidence="1">
    <location>
        <begin position="470"/>
        <end position="479"/>
    </location>
</feature>
<dbReference type="EMBL" id="JAUDFV010000074">
    <property type="protein sequence ID" value="KAL2733876.1"/>
    <property type="molecule type" value="Genomic_DNA"/>
</dbReference>